<keyword evidence="3" id="KW-1185">Reference proteome</keyword>
<evidence type="ECO:0000313" key="2">
    <source>
        <dbReference type="EMBL" id="CAF1683796.1"/>
    </source>
</evidence>
<dbReference type="PROSITE" id="PS51352">
    <property type="entry name" value="THIOREDOXIN_2"/>
    <property type="match status" value="1"/>
</dbReference>
<dbReference type="GO" id="GO:0005789">
    <property type="term" value="C:endoplasmic reticulum membrane"/>
    <property type="evidence" value="ECO:0007669"/>
    <property type="project" value="TreeGrafter"/>
</dbReference>
<dbReference type="AlphaFoldDB" id="A0A816HB38"/>
<reference evidence="2" key="1">
    <citation type="submission" date="2021-02" db="EMBL/GenBank/DDBJ databases">
        <authorList>
            <person name="Nowell W R."/>
        </authorList>
    </citation>
    <scope>NUCLEOTIDE SEQUENCE</scope>
</reference>
<name>A0A816HB38_ADIRI</name>
<dbReference type="GO" id="GO:0006457">
    <property type="term" value="P:protein folding"/>
    <property type="evidence" value="ECO:0007669"/>
    <property type="project" value="TreeGrafter"/>
</dbReference>
<dbReference type="Proteomes" id="UP000663828">
    <property type="component" value="Unassembled WGS sequence"/>
</dbReference>
<dbReference type="PANTHER" id="PTHR46295:SF1">
    <property type="entry name" value="ENDOPLASMIC RETICULUM RESIDENT PROTEIN 44"/>
    <property type="match status" value="1"/>
</dbReference>
<evidence type="ECO:0000259" key="1">
    <source>
        <dbReference type="PROSITE" id="PS51352"/>
    </source>
</evidence>
<dbReference type="PANTHER" id="PTHR46295">
    <property type="entry name" value="ENDOPLASMIC RETICULUM RESIDENT PROTEIN 44"/>
    <property type="match status" value="1"/>
</dbReference>
<comment type="caution">
    <text evidence="2">The sequence shown here is derived from an EMBL/GenBank/DDBJ whole genome shotgun (WGS) entry which is preliminary data.</text>
</comment>
<dbReference type="Pfam" id="PF00085">
    <property type="entry name" value="Thioredoxin"/>
    <property type="match status" value="1"/>
</dbReference>
<feature type="non-terminal residue" evidence="2">
    <location>
        <position position="1"/>
    </location>
</feature>
<dbReference type="EMBL" id="CAJNOR010015975">
    <property type="protein sequence ID" value="CAF1683796.1"/>
    <property type="molecule type" value="Genomic_DNA"/>
</dbReference>
<evidence type="ECO:0000313" key="3">
    <source>
        <dbReference type="Proteomes" id="UP000663828"/>
    </source>
</evidence>
<dbReference type="SUPFAM" id="SSF52833">
    <property type="entry name" value="Thioredoxin-like"/>
    <property type="match status" value="2"/>
</dbReference>
<dbReference type="Gene3D" id="3.40.30.10">
    <property type="entry name" value="Glutaredoxin"/>
    <property type="match status" value="2"/>
</dbReference>
<dbReference type="GO" id="GO:0005793">
    <property type="term" value="C:endoplasmic reticulum-Golgi intermediate compartment"/>
    <property type="evidence" value="ECO:0007669"/>
    <property type="project" value="TreeGrafter"/>
</dbReference>
<accession>A0A816HB38</accession>
<sequence length="147" mass="17274">SNEFVLINFYANWCRFSQILNPIYDQLADKVNELYSKNNSILIGKVDCDQQSSIGEKYHIDKYPTIKYFRHGILIKKEYRGSRTLESLLNFIQKQIQSPIVNLNQIENKYSYIVGHFNNTNSKSYQIFSKIAKLLQDDCHFAQSFSE</sequence>
<dbReference type="InterPro" id="IPR036249">
    <property type="entry name" value="Thioredoxin-like_sf"/>
</dbReference>
<dbReference type="InterPro" id="IPR013766">
    <property type="entry name" value="Thioredoxin_domain"/>
</dbReference>
<dbReference type="InterPro" id="IPR052643">
    <property type="entry name" value="ERP44"/>
</dbReference>
<dbReference type="GO" id="GO:0003756">
    <property type="term" value="F:protein disulfide isomerase activity"/>
    <property type="evidence" value="ECO:0007669"/>
    <property type="project" value="TreeGrafter"/>
</dbReference>
<organism evidence="2 3">
    <name type="scientific">Adineta ricciae</name>
    <name type="common">Rotifer</name>
    <dbReference type="NCBI Taxonomy" id="249248"/>
    <lineage>
        <taxon>Eukaryota</taxon>
        <taxon>Metazoa</taxon>
        <taxon>Spiralia</taxon>
        <taxon>Gnathifera</taxon>
        <taxon>Rotifera</taxon>
        <taxon>Eurotatoria</taxon>
        <taxon>Bdelloidea</taxon>
        <taxon>Adinetida</taxon>
        <taxon>Adinetidae</taxon>
        <taxon>Adineta</taxon>
    </lineage>
</organism>
<protein>
    <recommendedName>
        <fullName evidence="1">Thioredoxin domain-containing protein</fullName>
    </recommendedName>
</protein>
<proteinExistence type="predicted"/>
<gene>
    <name evidence="2" type="ORF">XAT740_LOCUS61300</name>
</gene>
<feature type="domain" description="Thioredoxin" evidence="1">
    <location>
        <begin position="1"/>
        <end position="97"/>
    </location>
</feature>